<name>A0A170PP73_9ZZZZ</name>
<dbReference type="EMBL" id="CZQE01000214">
    <property type="protein sequence ID" value="CUS45136.1"/>
    <property type="molecule type" value="Genomic_DNA"/>
</dbReference>
<reference evidence="2" key="1">
    <citation type="submission" date="2015-10" db="EMBL/GenBank/DDBJ databases">
        <authorList>
            <person name="Gilbert D.G."/>
        </authorList>
    </citation>
    <scope>NUCLEOTIDE SEQUENCE</scope>
</reference>
<gene>
    <name evidence="2" type="ORF">MGWOODY_Smn1034</name>
</gene>
<dbReference type="AlphaFoldDB" id="A0A170PP73"/>
<evidence type="ECO:0000256" key="1">
    <source>
        <dbReference type="SAM" id="MobiDB-lite"/>
    </source>
</evidence>
<protein>
    <submittedName>
        <fullName evidence="2">Uncharacterized protein</fullName>
    </submittedName>
</protein>
<accession>A0A170PP73</accession>
<organism evidence="2">
    <name type="scientific">hydrothermal vent metagenome</name>
    <dbReference type="NCBI Taxonomy" id="652676"/>
    <lineage>
        <taxon>unclassified sequences</taxon>
        <taxon>metagenomes</taxon>
        <taxon>ecological metagenomes</taxon>
    </lineage>
</organism>
<feature type="region of interest" description="Disordered" evidence="1">
    <location>
        <begin position="48"/>
        <end position="75"/>
    </location>
</feature>
<feature type="region of interest" description="Disordered" evidence="1">
    <location>
        <begin position="1"/>
        <end position="29"/>
    </location>
</feature>
<evidence type="ECO:0000313" key="2">
    <source>
        <dbReference type="EMBL" id="CUS45136.1"/>
    </source>
</evidence>
<sequence>MINSETQFGQDDETMCPATAGWPIVPDGWSQTPTMHVELAHREHDHDFPAPFASLLPGEHKMDDANSTRPPATTG</sequence>
<proteinExistence type="predicted"/>